<name>A0ABY4EF09_9BACI</name>
<dbReference type="EMBL" id="CP095073">
    <property type="protein sequence ID" value="UOQ43059.1"/>
    <property type="molecule type" value="Genomic_DNA"/>
</dbReference>
<dbReference type="InterPro" id="IPR001444">
    <property type="entry name" value="Flag_bb_rod_N"/>
</dbReference>
<evidence type="ECO:0000256" key="6">
    <source>
        <dbReference type="PIRNR" id="PIRNR002889"/>
    </source>
</evidence>
<dbReference type="Proteomes" id="UP000831787">
    <property type="component" value="Chromosome"/>
</dbReference>
<sequence>MKLFGNTIQSLEHSLNYAAAKNNAIADNIANADTPGYKAKKVVFKDELQKELGSLEAKRTSPKHLPFQAGTPSSFSTIEQKNTTYNHNGNNVDIDQEMSELAKNQIYYDALIDRLNGKFRTLETVIKGGR</sequence>
<evidence type="ECO:0000256" key="1">
    <source>
        <dbReference type="ARBA" id="ARBA00004117"/>
    </source>
</evidence>
<evidence type="ECO:0000313" key="9">
    <source>
        <dbReference type="Proteomes" id="UP000831787"/>
    </source>
</evidence>
<evidence type="ECO:0000256" key="2">
    <source>
        <dbReference type="ARBA" id="ARBA00009677"/>
    </source>
</evidence>
<evidence type="ECO:0000259" key="7">
    <source>
        <dbReference type="Pfam" id="PF00460"/>
    </source>
</evidence>
<gene>
    <name evidence="8" type="primary">flgB</name>
    <name evidence="8" type="ORF">MUN89_14020</name>
</gene>
<dbReference type="PANTHER" id="PTHR30435:SF12">
    <property type="entry name" value="FLAGELLAR BASAL BODY ROD PROTEIN FLGB"/>
    <property type="match status" value="1"/>
</dbReference>
<comment type="subcellular location">
    <subcellularLocation>
        <location evidence="1 6">Bacterial flagellum basal body</location>
    </subcellularLocation>
</comment>
<evidence type="ECO:0000256" key="4">
    <source>
        <dbReference type="ARBA" id="ARBA00023143"/>
    </source>
</evidence>
<evidence type="ECO:0000313" key="8">
    <source>
        <dbReference type="EMBL" id="UOQ43059.1"/>
    </source>
</evidence>
<keyword evidence="4 6" id="KW-0975">Bacterial flagellum</keyword>
<comment type="similarity">
    <text evidence="2 6">Belongs to the flagella basal body rod proteins family.</text>
</comment>
<dbReference type="PANTHER" id="PTHR30435">
    <property type="entry name" value="FLAGELLAR PROTEIN"/>
    <property type="match status" value="1"/>
</dbReference>
<accession>A0ABY4EF09</accession>
<feature type="domain" description="Flagellar basal body rod protein N-terminal" evidence="7">
    <location>
        <begin position="15"/>
        <end position="38"/>
    </location>
</feature>
<dbReference type="Pfam" id="PF00460">
    <property type="entry name" value="Flg_bb_rod"/>
    <property type="match status" value="1"/>
</dbReference>
<reference evidence="8 9" key="1">
    <citation type="submission" date="2022-04" db="EMBL/GenBank/DDBJ databases">
        <title>Halobacillus sp. isolated from saltern.</title>
        <authorList>
            <person name="Won M."/>
            <person name="Lee C.-M."/>
            <person name="Woen H.-Y."/>
            <person name="Kwon S.-W."/>
        </authorList>
    </citation>
    <scope>NUCLEOTIDE SEQUENCE [LARGE SCALE GENOMIC DNA]</scope>
    <source>
        <strain evidence="8 9">SSBR10-3</strain>
    </source>
</reference>
<keyword evidence="9" id="KW-1185">Reference proteome</keyword>
<protein>
    <recommendedName>
        <fullName evidence="3 6">Flagellar basal body rod protein FlgB</fullName>
    </recommendedName>
</protein>
<comment type="subunit">
    <text evidence="6">The basal body constitutes a major portion of the flagellar organelle and consists of a number of rings mounted on a central rod.</text>
</comment>
<organism evidence="8 9">
    <name type="scientific">Halobacillus salinarum</name>
    <dbReference type="NCBI Taxonomy" id="2932257"/>
    <lineage>
        <taxon>Bacteria</taxon>
        <taxon>Bacillati</taxon>
        <taxon>Bacillota</taxon>
        <taxon>Bacilli</taxon>
        <taxon>Bacillales</taxon>
        <taxon>Bacillaceae</taxon>
        <taxon>Halobacillus</taxon>
    </lineage>
</organism>
<keyword evidence="8" id="KW-0969">Cilium</keyword>
<comment type="function">
    <text evidence="5 6">Structural component of flagellum, the bacterial motility apparatus. Part of the rod structure of flagellar basal body.</text>
</comment>
<keyword evidence="8" id="KW-0282">Flagellum</keyword>
<proteinExistence type="inferred from homology"/>
<keyword evidence="8" id="KW-0966">Cell projection</keyword>
<evidence type="ECO:0000256" key="5">
    <source>
        <dbReference type="ARBA" id="ARBA00024934"/>
    </source>
</evidence>
<dbReference type="InterPro" id="IPR006300">
    <property type="entry name" value="FlgB"/>
</dbReference>
<dbReference type="RefSeq" id="WP_244708419.1">
    <property type="nucleotide sequence ID" value="NZ_CP095073.1"/>
</dbReference>
<dbReference type="PIRSF" id="PIRSF002889">
    <property type="entry name" value="Rod_FlgB"/>
    <property type="match status" value="1"/>
</dbReference>
<dbReference type="NCBIfam" id="TIGR01396">
    <property type="entry name" value="FlgB"/>
    <property type="match status" value="1"/>
</dbReference>
<evidence type="ECO:0000256" key="3">
    <source>
        <dbReference type="ARBA" id="ARBA00014376"/>
    </source>
</evidence>